<evidence type="ECO:0000313" key="10">
    <source>
        <dbReference type="Proteomes" id="UP001140949"/>
    </source>
</evidence>
<gene>
    <name evidence="9" type="ORF">M6B38_179690</name>
</gene>
<evidence type="ECO:0000256" key="3">
    <source>
        <dbReference type="ARBA" id="ARBA00022448"/>
    </source>
</evidence>
<evidence type="ECO:0000256" key="7">
    <source>
        <dbReference type="SAM" id="Phobius"/>
    </source>
</evidence>
<accession>A0AAX6ENL4</accession>
<dbReference type="Pfam" id="PF06027">
    <property type="entry name" value="SLC35F"/>
    <property type="match status" value="1"/>
</dbReference>
<evidence type="ECO:0000256" key="4">
    <source>
        <dbReference type="ARBA" id="ARBA00022692"/>
    </source>
</evidence>
<proteinExistence type="inferred from homology"/>
<dbReference type="InterPro" id="IPR037185">
    <property type="entry name" value="EmrE-like"/>
</dbReference>
<dbReference type="InterPro" id="IPR009262">
    <property type="entry name" value="SLC35_F1/F2/F6"/>
</dbReference>
<feature type="transmembrane region" description="Helical" evidence="7">
    <location>
        <begin position="127"/>
        <end position="146"/>
    </location>
</feature>
<keyword evidence="8" id="KW-0732">Signal</keyword>
<feature type="signal peptide" evidence="8">
    <location>
        <begin position="1"/>
        <end position="26"/>
    </location>
</feature>
<evidence type="ECO:0000256" key="1">
    <source>
        <dbReference type="ARBA" id="ARBA00004141"/>
    </source>
</evidence>
<evidence type="ECO:0000256" key="6">
    <source>
        <dbReference type="ARBA" id="ARBA00023136"/>
    </source>
</evidence>
<evidence type="ECO:0000256" key="2">
    <source>
        <dbReference type="ARBA" id="ARBA00007863"/>
    </source>
</evidence>
<dbReference type="PANTHER" id="PTHR14233">
    <property type="entry name" value="DUF914-RELATED"/>
    <property type="match status" value="1"/>
</dbReference>
<reference evidence="9" key="2">
    <citation type="submission" date="2023-04" db="EMBL/GenBank/DDBJ databases">
        <authorList>
            <person name="Bruccoleri R.E."/>
            <person name="Oakeley E.J."/>
            <person name="Faust A.-M."/>
            <person name="Dessus-Babus S."/>
            <person name="Altorfer M."/>
            <person name="Burckhardt D."/>
            <person name="Oertli M."/>
            <person name="Naumann U."/>
            <person name="Petersen F."/>
            <person name="Wong J."/>
        </authorList>
    </citation>
    <scope>NUCLEOTIDE SEQUENCE</scope>
    <source>
        <strain evidence="9">GSM-AAB239-AS_SAM_17_03QT</strain>
        <tissue evidence="9">Leaf</tissue>
    </source>
</reference>
<feature type="transmembrane region" description="Helical" evidence="7">
    <location>
        <begin position="47"/>
        <end position="64"/>
    </location>
</feature>
<feature type="transmembrane region" description="Helical" evidence="7">
    <location>
        <begin position="96"/>
        <end position="120"/>
    </location>
</feature>
<feature type="transmembrane region" description="Helical" evidence="7">
    <location>
        <begin position="189"/>
        <end position="210"/>
    </location>
</feature>
<keyword evidence="4 7" id="KW-0812">Transmembrane</keyword>
<name>A0AAX6ENL4_IRIPA</name>
<sequence>MGMSRNEAQRLMSVLLLGQLLSVALAALSFTSSYIADLGVDTPLTQSLFGYLSLAVVYGSVVLYRRRKLLVPWYWYLALAVVDVQGNYLFVKAYQYSSITSVTLLDCWTIPWVIILTWIILGMRYSLWQLLGAAFCVSGLGLVLLSDSGVSGGGGRNPLLGDALVILATLCYAFSNVGEEFCVKNKDQVELLAMLGVFGVLVSVCEISIFERKDLATVTWSPTIICLFAGYVAASFLFYSIGLFVLKMSGSTMFNLSLLTSDMWAVLIRIFLYHQKVDWLYYLAFGFVAVGLIIYSFNDKTSDTVTTIDDDEEAIGQYEPLLEESRTEEKGQAF</sequence>
<comment type="caution">
    <text evidence="9">The sequence shown here is derived from an EMBL/GenBank/DDBJ whole genome shotgun (WGS) entry which is preliminary data.</text>
</comment>
<feature type="transmembrane region" description="Helical" evidence="7">
    <location>
        <begin position="279"/>
        <end position="297"/>
    </location>
</feature>
<dbReference type="PANTHER" id="PTHR14233:SF18">
    <property type="entry name" value="OS05G0444300 PROTEIN"/>
    <property type="match status" value="1"/>
</dbReference>
<feature type="chain" id="PRO_5043724585" evidence="8">
    <location>
        <begin position="27"/>
        <end position="334"/>
    </location>
</feature>
<dbReference type="InterPro" id="IPR052221">
    <property type="entry name" value="SLC35F_Transporter"/>
</dbReference>
<comment type="subcellular location">
    <subcellularLocation>
        <location evidence="1">Membrane</location>
        <topology evidence="1">Multi-pass membrane protein</topology>
    </subcellularLocation>
</comment>
<keyword evidence="3" id="KW-0813">Transport</keyword>
<comment type="similarity">
    <text evidence="2">Belongs to the SLC35F solute transporter family.</text>
</comment>
<evidence type="ECO:0000256" key="8">
    <source>
        <dbReference type="SAM" id="SignalP"/>
    </source>
</evidence>
<dbReference type="SUPFAM" id="SSF103481">
    <property type="entry name" value="Multidrug resistance efflux transporter EmrE"/>
    <property type="match status" value="1"/>
</dbReference>
<dbReference type="GO" id="GO:0016020">
    <property type="term" value="C:membrane"/>
    <property type="evidence" value="ECO:0007669"/>
    <property type="project" value="UniProtKB-SubCell"/>
</dbReference>
<keyword evidence="10" id="KW-1185">Reference proteome</keyword>
<dbReference type="AlphaFoldDB" id="A0AAX6ENL4"/>
<evidence type="ECO:0000256" key="5">
    <source>
        <dbReference type="ARBA" id="ARBA00022989"/>
    </source>
</evidence>
<protein>
    <submittedName>
        <fullName evidence="9">Solute carrier family 35 member F2</fullName>
    </submittedName>
</protein>
<feature type="transmembrane region" description="Helical" evidence="7">
    <location>
        <begin position="253"/>
        <end position="273"/>
    </location>
</feature>
<dbReference type="Proteomes" id="UP001140949">
    <property type="component" value="Unassembled WGS sequence"/>
</dbReference>
<dbReference type="EMBL" id="JANAVB010035417">
    <property type="protein sequence ID" value="KAJ6805548.1"/>
    <property type="molecule type" value="Genomic_DNA"/>
</dbReference>
<reference evidence="9" key="1">
    <citation type="journal article" date="2023" name="GigaByte">
        <title>Genome assembly of the bearded iris, Iris pallida Lam.</title>
        <authorList>
            <person name="Bruccoleri R.E."/>
            <person name="Oakeley E.J."/>
            <person name="Faust A.M.E."/>
            <person name="Altorfer M."/>
            <person name="Dessus-Babus S."/>
            <person name="Burckhardt D."/>
            <person name="Oertli M."/>
            <person name="Naumann U."/>
            <person name="Petersen F."/>
            <person name="Wong J."/>
        </authorList>
    </citation>
    <scope>NUCLEOTIDE SEQUENCE</scope>
    <source>
        <strain evidence="9">GSM-AAB239-AS_SAM_17_03QT</strain>
    </source>
</reference>
<keyword evidence="6 7" id="KW-0472">Membrane</keyword>
<evidence type="ECO:0000313" key="9">
    <source>
        <dbReference type="EMBL" id="KAJ6805548.1"/>
    </source>
</evidence>
<keyword evidence="5 7" id="KW-1133">Transmembrane helix</keyword>
<feature type="transmembrane region" description="Helical" evidence="7">
    <location>
        <begin position="73"/>
        <end position="90"/>
    </location>
</feature>
<feature type="transmembrane region" description="Helical" evidence="7">
    <location>
        <begin position="222"/>
        <end position="246"/>
    </location>
</feature>
<organism evidence="9 10">
    <name type="scientific">Iris pallida</name>
    <name type="common">Sweet iris</name>
    <dbReference type="NCBI Taxonomy" id="29817"/>
    <lineage>
        <taxon>Eukaryota</taxon>
        <taxon>Viridiplantae</taxon>
        <taxon>Streptophyta</taxon>
        <taxon>Embryophyta</taxon>
        <taxon>Tracheophyta</taxon>
        <taxon>Spermatophyta</taxon>
        <taxon>Magnoliopsida</taxon>
        <taxon>Liliopsida</taxon>
        <taxon>Asparagales</taxon>
        <taxon>Iridaceae</taxon>
        <taxon>Iridoideae</taxon>
        <taxon>Irideae</taxon>
        <taxon>Iris</taxon>
    </lineage>
</organism>
<feature type="transmembrane region" description="Helical" evidence="7">
    <location>
        <begin position="158"/>
        <end position="177"/>
    </location>
</feature>
<dbReference type="GO" id="GO:0022857">
    <property type="term" value="F:transmembrane transporter activity"/>
    <property type="evidence" value="ECO:0007669"/>
    <property type="project" value="InterPro"/>
</dbReference>